<dbReference type="Gene3D" id="3.90.550.10">
    <property type="entry name" value="Spore Coat Polysaccharide Biosynthesis Protein SpsA, Chain A"/>
    <property type="match status" value="1"/>
</dbReference>
<comment type="similarity">
    <text evidence="1">Belongs to the glycosyltransferase 34 family.</text>
</comment>
<keyword evidence="6" id="KW-1185">Reference proteome</keyword>
<dbReference type="InterPro" id="IPR008630">
    <property type="entry name" value="Glyco_trans_34"/>
</dbReference>
<organism evidence="5 6">
    <name type="scientific">Terfezia boudieri ATCC MYA-4762</name>
    <dbReference type="NCBI Taxonomy" id="1051890"/>
    <lineage>
        <taxon>Eukaryota</taxon>
        <taxon>Fungi</taxon>
        <taxon>Dikarya</taxon>
        <taxon>Ascomycota</taxon>
        <taxon>Pezizomycotina</taxon>
        <taxon>Pezizomycetes</taxon>
        <taxon>Pezizales</taxon>
        <taxon>Pezizaceae</taxon>
        <taxon>Terfezia</taxon>
    </lineage>
</organism>
<evidence type="ECO:0000256" key="4">
    <source>
        <dbReference type="SAM" id="Phobius"/>
    </source>
</evidence>
<dbReference type="FunCoup" id="A0A3N4M2A0">
    <property type="interactions" value="87"/>
</dbReference>
<reference evidence="5 6" key="1">
    <citation type="journal article" date="2018" name="Nat. Ecol. Evol.">
        <title>Pezizomycetes genomes reveal the molecular basis of ectomycorrhizal truffle lifestyle.</title>
        <authorList>
            <person name="Murat C."/>
            <person name="Payen T."/>
            <person name="Noel B."/>
            <person name="Kuo A."/>
            <person name="Morin E."/>
            <person name="Chen J."/>
            <person name="Kohler A."/>
            <person name="Krizsan K."/>
            <person name="Balestrini R."/>
            <person name="Da Silva C."/>
            <person name="Montanini B."/>
            <person name="Hainaut M."/>
            <person name="Levati E."/>
            <person name="Barry K.W."/>
            <person name="Belfiori B."/>
            <person name="Cichocki N."/>
            <person name="Clum A."/>
            <person name="Dockter R.B."/>
            <person name="Fauchery L."/>
            <person name="Guy J."/>
            <person name="Iotti M."/>
            <person name="Le Tacon F."/>
            <person name="Lindquist E.A."/>
            <person name="Lipzen A."/>
            <person name="Malagnac F."/>
            <person name="Mello A."/>
            <person name="Molinier V."/>
            <person name="Miyauchi S."/>
            <person name="Poulain J."/>
            <person name="Riccioni C."/>
            <person name="Rubini A."/>
            <person name="Sitrit Y."/>
            <person name="Splivallo R."/>
            <person name="Traeger S."/>
            <person name="Wang M."/>
            <person name="Zifcakova L."/>
            <person name="Wipf D."/>
            <person name="Zambonelli A."/>
            <person name="Paolocci F."/>
            <person name="Nowrousian M."/>
            <person name="Ottonello S."/>
            <person name="Baldrian P."/>
            <person name="Spatafora J.W."/>
            <person name="Henrissat B."/>
            <person name="Nagy L.G."/>
            <person name="Aury J.M."/>
            <person name="Wincker P."/>
            <person name="Grigoriev I.V."/>
            <person name="Bonfante P."/>
            <person name="Martin F.M."/>
        </authorList>
    </citation>
    <scope>NUCLEOTIDE SEQUENCE [LARGE SCALE GENOMIC DNA]</scope>
    <source>
        <strain evidence="5 6">ATCC MYA-4762</strain>
    </source>
</reference>
<feature type="transmembrane region" description="Helical" evidence="4">
    <location>
        <begin position="31"/>
        <end position="49"/>
    </location>
</feature>
<evidence type="ECO:0000313" key="6">
    <source>
        <dbReference type="Proteomes" id="UP000267821"/>
    </source>
</evidence>
<dbReference type="FunFam" id="3.90.550.10:FF:000149">
    <property type="entry name" value="Alpha-1,6-mannosyltransferase subunit"/>
    <property type="match status" value="1"/>
</dbReference>
<name>A0A3N4M2A0_9PEZI</name>
<keyword evidence="2" id="KW-0328">Glycosyltransferase</keyword>
<dbReference type="PANTHER" id="PTHR31306:SF10">
    <property type="entry name" value="ALPHA-1,6-MANNOSYLTRANSFERASE MNN11-RELATED"/>
    <property type="match status" value="1"/>
</dbReference>
<dbReference type="GO" id="GO:0000009">
    <property type="term" value="F:alpha-1,6-mannosyltransferase activity"/>
    <property type="evidence" value="ECO:0007669"/>
    <property type="project" value="TreeGrafter"/>
</dbReference>
<dbReference type="Pfam" id="PF05637">
    <property type="entry name" value="Glyco_transf_34"/>
    <property type="match status" value="1"/>
</dbReference>
<sequence length="307" mass="35480">MQFAVPTRNHRSSPFMFSSVSRQLSRRRRPLYLVLGLLAILFVALKLWGSGHGLMRPGDAPEVVLVTVLDRKKYSEEYLAKVIENRKEYATAHGYGLFIRDSTEYDINDAPDGWARVPATRHAMSVYSYSEWFWFLDQNSIIMNPSTKIETTITAPKALGLWMRRDVPIVPPDSVIKTYRHTPPERINFILTQDHDGLNPGSFLIRQGPWAKFFLDVWMDPMLKTYGFQKAEQMALEHIVQWHPTILVKLALIPQKTINSYPTLPGQEGSYTEGDFVVHFQGCEAPERSCEKEFERFWESRGRALKR</sequence>
<evidence type="ECO:0000256" key="3">
    <source>
        <dbReference type="ARBA" id="ARBA00022679"/>
    </source>
</evidence>
<keyword evidence="3" id="KW-0808">Transferase</keyword>
<evidence type="ECO:0000256" key="2">
    <source>
        <dbReference type="ARBA" id="ARBA00022676"/>
    </source>
</evidence>
<evidence type="ECO:0000256" key="1">
    <source>
        <dbReference type="ARBA" id="ARBA00005664"/>
    </source>
</evidence>
<dbReference type="Proteomes" id="UP000267821">
    <property type="component" value="Unassembled WGS sequence"/>
</dbReference>
<accession>A0A3N4M2A0</accession>
<dbReference type="GO" id="GO:0000136">
    <property type="term" value="C:mannan polymerase complex"/>
    <property type="evidence" value="ECO:0007669"/>
    <property type="project" value="TreeGrafter"/>
</dbReference>
<keyword evidence="4" id="KW-0812">Transmembrane</keyword>
<proteinExistence type="inferred from homology"/>
<dbReference type="EMBL" id="ML121530">
    <property type="protein sequence ID" value="RPB28068.1"/>
    <property type="molecule type" value="Genomic_DNA"/>
</dbReference>
<dbReference type="AlphaFoldDB" id="A0A3N4M2A0"/>
<dbReference type="GO" id="GO:0006487">
    <property type="term" value="P:protein N-linked glycosylation"/>
    <property type="evidence" value="ECO:0007669"/>
    <property type="project" value="TreeGrafter"/>
</dbReference>
<gene>
    <name evidence="5" type="ORF">L211DRAFT_855693</name>
</gene>
<protein>
    <submittedName>
        <fullName evidence="5">Uncharacterized protein</fullName>
    </submittedName>
</protein>
<dbReference type="InterPro" id="IPR029044">
    <property type="entry name" value="Nucleotide-diphossugar_trans"/>
</dbReference>
<keyword evidence="4" id="KW-1133">Transmembrane helix</keyword>
<dbReference type="STRING" id="1051890.A0A3N4M2A0"/>
<dbReference type="OrthoDB" id="205108at2759"/>
<keyword evidence="4" id="KW-0472">Membrane</keyword>
<evidence type="ECO:0000313" key="5">
    <source>
        <dbReference type="EMBL" id="RPB28068.1"/>
    </source>
</evidence>
<dbReference type="PANTHER" id="PTHR31306">
    <property type="entry name" value="ALPHA-1,6-MANNOSYLTRANSFERASE MNN11-RELATED"/>
    <property type="match status" value="1"/>
</dbReference>
<dbReference type="InParanoid" id="A0A3N4M2A0"/>